<dbReference type="RefSeq" id="WP_019442432.1">
    <property type="nucleotide sequence ID" value="NZ_ALOE01000030.1"/>
</dbReference>
<dbReference type="KEGG" id="mmaa:FR932_18140"/>
<dbReference type="AlphaFoldDB" id="A0A5J6WNN2"/>
<dbReference type="InterPro" id="IPR053195">
    <property type="entry name" value="Bax-like"/>
</dbReference>
<keyword evidence="3" id="KW-1185">Reference proteome</keyword>
<dbReference type="PANTHER" id="PTHR40572:SF1">
    <property type="entry name" value="PROTEIN BAX"/>
    <property type="match status" value="1"/>
</dbReference>
<dbReference type="Proteomes" id="UP000327424">
    <property type="component" value="Chromosome"/>
</dbReference>
<feature type="domain" description="Mannosyl-glycoprotein endo-beta-N-acetylglucosamidase-like" evidence="1">
    <location>
        <begin position="116"/>
        <end position="242"/>
    </location>
</feature>
<protein>
    <submittedName>
        <fullName evidence="2">Bax protein</fullName>
    </submittedName>
</protein>
<dbReference type="EMBL" id="CP044399">
    <property type="protein sequence ID" value="QFI39597.1"/>
    <property type="molecule type" value="Genomic_DNA"/>
</dbReference>
<organism evidence="2 3">
    <name type="scientific">Moritella marina ATCC 15381</name>
    <dbReference type="NCBI Taxonomy" id="1202962"/>
    <lineage>
        <taxon>Bacteria</taxon>
        <taxon>Pseudomonadati</taxon>
        <taxon>Pseudomonadota</taxon>
        <taxon>Gammaproteobacteria</taxon>
        <taxon>Alteromonadales</taxon>
        <taxon>Moritellaceae</taxon>
        <taxon>Moritella</taxon>
    </lineage>
</organism>
<evidence type="ECO:0000313" key="3">
    <source>
        <dbReference type="Proteomes" id="UP000327424"/>
    </source>
</evidence>
<dbReference type="OrthoDB" id="9788155at2"/>
<dbReference type="Gene3D" id="1.10.530.10">
    <property type="match status" value="1"/>
</dbReference>
<dbReference type="InterPro" id="IPR002901">
    <property type="entry name" value="MGlyc_endo_b_GlcNAc-like_dom"/>
</dbReference>
<gene>
    <name evidence="2" type="ORF">FR932_18140</name>
</gene>
<evidence type="ECO:0000313" key="2">
    <source>
        <dbReference type="EMBL" id="QFI39597.1"/>
    </source>
</evidence>
<dbReference type="GO" id="GO:0004040">
    <property type="term" value="F:amidase activity"/>
    <property type="evidence" value="ECO:0007669"/>
    <property type="project" value="InterPro"/>
</dbReference>
<sequence length="338" mass="37556">MQKKITALILIAGLGLFGLYTSLQSDDIADVEKSDVPDFAAISDVNAKKTAFFDYLQPAFDVVTAEVLAERALLTTWQTKAELTIDEQTHLQAMADMYNVTADTDQQVITTLLVQVDVIPEELVFSQSANETGWGTSRFAKEGHNFFGQWCFSKGCGIVPNQRDQGAVHEVASFDSITASVRSYFRNINRNQSYLPLRDIRSELRMNDESINACALAAGLINYSERKEAYIDEIRAMIRHNRQFWRHNTTTNYALCAAPEPVITEIVDEDAIELPEVITLTGDAVVEVNEPILVEVKNTTLVETKKSGSTKVEPSNIISNIEDDAVTPEKPVKMAIAE</sequence>
<dbReference type="PANTHER" id="PTHR40572">
    <property type="entry name" value="PROTEIN BAX"/>
    <property type="match status" value="1"/>
</dbReference>
<dbReference type="Pfam" id="PF01832">
    <property type="entry name" value="Glucosaminidase"/>
    <property type="match status" value="1"/>
</dbReference>
<name>A0A5J6WNN2_MORMI</name>
<proteinExistence type="predicted"/>
<accession>A0A5J6WNN2</accession>
<evidence type="ECO:0000259" key="1">
    <source>
        <dbReference type="Pfam" id="PF01832"/>
    </source>
</evidence>
<reference evidence="2 3" key="1">
    <citation type="submission" date="2019-09" db="EMBL/GenBank/DDBJ databases">
        <title>Hybrid Assembly of the complete Genome of the Deep-Sea Bacterium Moritella marina from long Nanopore and Illumina reads.</title>
        <authorList>
            <person name="Magin S."/>
            <person name="Georgoulis A."/>
            <person name="Papadimitriou K."/>
            <person name="Iliakis G."/>
            <person name="Vorgias C.E."/>
        </authorList>
    </citation>
    <scope>NUCLEOTIDE SEQUENCE [LARGE SCALE GENOMIC DNA]</scope>
    <source>
        <strain evidence="2 3">MP-1</strain>
    </source>
</reference>